<sequence>MGRTTITPTHMQMSAVAESHVIYGFKVHHRWQGTTIIVTFIPTPFSPRESYVKDYCKDSNSYRLEQTPAGNLERWLIWYSDWLPSERSEVRMPFRIKTNFHCSSESPNTEWVARFLKKRETKGGEENNANYLTISIMPRKIRILLLVPRSLGQA</sequence>
<proteinExistence type="predicted"/>
<organism evidence="1 2">
    <name type="scientific">Plakobranchus ocellatus</name>
    <dbReference type="NCBI Taxonomy" id="259542"/>
    <lineage>
        <taxon>Eukaryota</taxon>
        <taxon>Metazoa</taxon>
        <taxon>Spiralia</taxon>
        <taxon>Lophotrochozoa</taxon>
        <taxon>Mollusca</taxon>
        <taxon>Gastropoda</taxon>
        <taxon>Heterobranchia</taxon>
        <taxon>Euthyneura</taxon>
        <taxon>Panpulmonata</taxon>
        <taxon>Sacoglossa</taxon>
        <taxon>Placobranchoidea</taxon>
        <taxon>Plakobranchidae</taxon>
        <taxon>Plakobranchus</taxon>
    </lineage>
</organism>
<evidence type="ECO:0000313" key="1">
    <source>
        <dbReference type="EMBL" id="GFO47510.1"/>
    </source>
</evidence>
<name>A0AAV4DU58_9GAST</name>
<reference evidence="1 2" key="1">
    <citation type="journal article" date="2021" name="Elife">
        <title>Chloroplast acquisition without the gene transfer in kleptoplastic sea slugs, Plakobranchus ocellatus.</title>
        <authorList>
            <person name="Maeda T."/>
            <person name="Takahashi S."/>
            <person name="Yoshida T."/>
            <person name="Shimamura S."/>
            <person name="Takaki Y."/>
            <person name="Nagai Y."/>
            <person name="Toyoda A."/>
            <person name="Suzuki Y."/>
            <person name="Arimoto A."/>
            <person name="Ishii H."/>
            <person name="Satoh N."/>
            <person name="Nishiyama T."/>
            <person name="Hasebe M."/>
            <person name="Maruyama T."/>
            <person name="Minagawa J."/>
            <person name="Obokata J."/>
            <person name="Shigenobu S."/>
        </authorList>
    </citation>
    <scope>NUCLEOTIDE SEQUENCE [LARGE SCALE GENOMIC DNA]</scope>
</reference>
<evidence type="ECO:0000313" key="2">
    <source>
        <dbReference type="Proteomes" id="UP000735302"/>
    </source>
</evidence>
<dbReference type="AlphaFoldDB" id="A0AAV4DU58"/>
<comment type="caution">
    <text evidence="1">The sequence shown here is derived from an EMBL/GenBank/DDBJ whole genome shotgun (WGS) entry which is preliminary data.</text>
</comment>
<dbReference type="EMBL" id="BLXT01008339">
    <property type="protein sequence ID" value="GFO47510.1"/>
    <property type="molecule type" value="Genomic_DNA"/>
</dbReference>
<gene>
    <name evidence="1" type="ORF">PoB_007401500</name>
</gene>
<dbReference type="Proteomes" id="UP000735302">
    <property type="component" value="Unassembled WGS sequence"/>
</dbReference>
<protein>
    <submittedName>
        <fullName evidence="1">Uncharacterized protein</fullName>
    </submittedName>
</protein>
<accession>A0AAV4DU58</accession>
<keyword evidence="2" id="KW-1185">Reference proteome</keyword>